<evidence type="ECO:0000256" key="12">
    <source>
        <dbReference type="ARBA" id="ARBA00023317"/>
    </source>
</evidence>
<keyword evidence="14" id="KW-0597">Phosphoprotein</keyword>
<dbReference type="InterPro" id="IPR015795">
    <property type="entry name" value="Pyrv_Knase_C"/>
</dbReference>
<evidence type="ECO:0000256" key="5">
    <source>
        <dbReference type="ARBA" id="ARBA00022679"/>
    </source>
</evidence>
<dbReference type="PROSITE" id="PS00110">
    <property type="entry name" value="PYRUVATE_KINASE"/>
    <property type="match status" value="1"/>
</dbReference>
<dbReference type="PROSITE" id="PS50110">
    <property type="entry name" value="RESPONSE_REGULATORY"/>
    <property type="match status" value="1"/>
</dbReference>
<keyword evidence="12 17" id="KW-0670">Pyruvate</keyword>
<protein>
    <recommendedName>
        <fullName evidence="4 13">Pyruvate kinase</fullName>
        <ecNumber evidence="4 13">2.7.1.40</ecNumber>
    </recommendedName>
</protein>
<keyword evidence="6" id="KW-0479">Metal-binding</keyword>
<keyword evidence="5 15" id="KW-0808">Transferase</keyword>
<comment type="cofactor">
    <cofactor evidence="1">
        <name>K(+)</name>
        <dbReference type="ChEBI" id="CHEBI:29103"/>
    </cofactor>
</comment>
<dbReference type="GO" id="GO:0004743">
    <property type="term" value="F:pyruvate kinase activity"/>
    <property type="evidence" value="ECO:0007669"/>
    <property type="project" value="UniProtKB-UniRule"/>
</dbReference>
<sequence length="594" mass="66181">MRVLVVEDSEPTRLLVVSRLAKEGHDVDFAENGRQGFLKATSNQYDVLISDIFMPEWDGFKFISAMKVVSPHLPIIVVSSSYAEKELRDRLHEFENIVEILPKPIDFNILFNILKTIKVQTHNAIRKMARIVCTIGPASDSPEMLGRMIVAGMDVARLNFSHGTHEQHEKTLNSIRKAEKEWGKPIAIMQDLCGPKIRTGKMPEGGIVLKKGQFITVQADPVEGNSERFSTIVPEIIPDLRLGEPVLLDDGLIELKVVTEGEREAECVVIVGGVLKSNKGMNLPVTKLSIPSVTEKDRKDLEWGLKHSVDYVALSFVRSPEEILEIKEIIYQAVKGDIKVVAKIEKQEAVEHIQDIIDVSDVIMIARGDMGVELPAVKVPRIQQEIIRMCWESNTPVITATQMLDSMTHNIRPTRAEVTDVSVAIRSGTDAVMLSGETAVGVDPLNVVRTMASIICEEEQYSTGTERRYRHFSHDLQTNPAIMAAASMIKSAATMLIDRSGKLYPQMSKWNRKVPSLLVTRSLHVARQSSMYHNIVPIIIDNNLTRDEMLLLAVSTAKEWGYLKPGDVLVVVEGGRLTQGDIPQLGAFQLVHVE</sequence>
<reference evidence="17 18" key="1">
    <citation type="submission" date="2020-08" db="EMBL/GenBank/DDBJ databases">
        <title>Bridging the membrane lipid divide: bacteria of the FCB group superphylum have the potential to synthesize archaeal ether lipids.</title>
        <authorList>
            <person name="Villanueva L."/>
            <person name="Von Meijenfeldt F.A.B."/>
            <person name="Westbye A.B."/>
            <person name="Yadav S."/>
            <person name="Hopmans E.C."/>
            <person name="Dutilh B.E."/>
            <person name="Sinninghe Damste J.S."/>
        </authorList>
    </citation>
    <scope>NUCLEOTIDE SEQUENCE [LARGE SCALE GENOMIC DNA]</scope>
    <source>
        <strain evidence="17">NIOZ-UU47</strain>
    </source>
</reference>
<dbReference type="Gene3D" id="3.20.20.60">
    <property type="entry name" value="Phosphoenolpyruvate-binding domains"/>
    <property type="match status" value="1"/>
</dbReference>
<evidence type="ECO:0000256" key="3">
    <source>
        <dbReference type="ARBA" id="ARBA00008663"/>
    </source>
</evidence>
<accession>A0A8J6TFN8</accession>
<dbReference type="PRINTS" id="PR01050">
    <property type="entry name" value="PYRUVTKNASE"/>
</dbReference>
<evidence type="ECO:0000256" key="6">
    <source>
        <dbReference type="ARBA" id="ARBA00022723"/>
    </source>
</evidence>
<evidence type="ECO:0000256" key="9">
    <source>
        <dbReference type="ARBA" id="ARBA00022840"/>
    </source>
</evidence>
<dbReference type="CDD" id="cd00156">
    <property type="entry name" value="REC"/>
    <property type="match status" value="1"/>
</dbReference>
<dbReference type="InterPro" id="IPR018209">
    <property type="entry name" value="Pyrv_Knase_AS"/>
</dbReference>
<evidence type="ECO:0000256" key="15">
    <source>
        <dbReference type="RuleBase" id="RU000504"/>
    </source>
</evidence>
<comment type="catalytic activity">
    <reaction evidence="15">
        <text>pyruvate + ATP = phosphoenolpyruvate + ADP + H(+)</text>
        <dbReference type="Rhea" id="RHEA:18157"/>
        <dbReference type="ChEBI" id="CHEBI:15361"/>
        <dbReference type="ChEBI" id="CHEBI:15378"/>
        <dbReference type="ChEBI" id="CHEBI:30616"/>
        <dbReference type="ChEBI" id="CHEBI:58702"/>
        <dbReference type="ChEBI" id="CHEBI:456216"/>
        <dbReference type="EC" id="2.7.1.40"/>
    </reaction>
</comment>
<comment type="caution">
    <text evidence="17">The sequence shown here is derived from an EMBL/GenBank/DDBJ whole genome shotgun (WGS) entry which is preliminary data.</text>
</comment>
<dbReference type="GO" id="GO:0000160">
    <property type="term" value="P:phosphorelay signal transduction system"/>
    <property type="evidence" value="ECO:0007669"/>
    <property type="project" value="InterPro"/>
</dbReference>
<dbReference type="InterPro" id="IPR015806">
    <property type="entry name" value="Pyrv_Knase_insert_dom_sf"/>
</dbReference>
<evidence type="ECO:0000256" key="10">
    <source>
        <dbReference type="ARBA" id="ARBA00022842"/>
    </source>
</evidence>
<dbReference type="GO" id="GO:0000287">
    <property type="term" value="F:magnesium ion binding"/>
    <property type="evidence" value="ECO:0007669"/>
    <property type="project" value="UniProtKB-UniRule"/>
</dbReference>
<dbReference type="SUPFAM" id="SSF50800">
    <property type="entry name" value="PK beta-barrel domain-like"/>
    <property type="match status" value="1"/>
</dbReference>
<dbReference type="InterPro" id="IPR011037">
    <property type="entry name" value="Pyrv_Knase-like_insert_dom_sf"/>
</dbReference>
<dbReference type="Pfam" id="PF00224">
    <property type="entry name" value="PK"/>
    <property type="match status" value="1"/>
</dbReference>
<dbReference type="NCBIfam" id="NF004978">
    <property type="entry name" value="PRK06354.1"/>
    <property type="match status" value="1"/>
</dbReference>
<proteinExistence type="inferred from homology"/>
<comment type="pathway">
    <text evidence="2 15">Carbohydrate degradation; glycolysis; pyruvate from D-glyceraldehyde 3-phosphate: step 5/5.</text>
</comment>
<dbReference type="EMBL" id="JACNJZ010000101">
    <property type="protein sequence ID" value="MBC8317722.1"/>
    <property type="molecule type" value="Genomic_DNA"/>
</dbReference>
<dbReference type="PANTHER" id="PTHR11817">
    <property type="entry name" value="PYRUVATE KINASE"/>
    <property type="match status" value="1"/>
</dbReference>
<dbReference type="GO" id="GO:0016301">
    <property type="term" value="F:kinase activity"/>
    <property type="evidence" value="ECO:0007669"/>
    <property type="project" value="UniProtKB-KW"/>
</dbReference>
<evidence type="ECO:0000256" key="4">
    <source>
        <dbReference type="ARBA" id="ARBA00012142"/>
    </source>
</evidence>
<dbReference type="InterPro" id="IPR011006">
    <property type="entry name" value="CheY-like_superfamily"/>
</dbReference>
<dbReference type="SMART" id="SM00448">
    <property type="entry name" value="REC"/>
    <property type="match status" value="1"/>
</dbReference>
<evidence type="ECO:0000256" key="7">
    <source>
        <dbReference type="ARBA" id="ARBA00022741"/>
    </source>
</evidence>
<keyword evidence="10 15" id="KW-0460">Magnesium</keyword>
<comment type="similarity">
    <text evidence="3 15">Belongs to the pyruvate kinase family.</text>
</comment>
<dbReference type="EC" id="2.7.1.40" evidence="4 13"/>
<evidence type="ECO:0000259" key="16">
    <source>
        <dbReference type="PROSITE" id="PS50110"/>
    </source>
</evidence>
<evidence type="ECO:0000256" key="1">
    <source>
        <dbReference type="ARBA" id="ARBA00001958"/>
    </source>
</evidence>
<dbReference type="SUPFAM" id="SSF52935">
    <property type="entry name" value="PK C-terminal domain-like"/>
    <property type="match status" value="1"/>
</dbReference>
<dbReference type="SUPFAM" id="SSF51621">
    <property type="entry name" value="Phosphoenolpyruvate/pyruvate domain"/>
    <property type="match status" value="1"/>
</dbReference>
<dbReference type="FunFam" id="2.40.33.10:FF:000001">
    <property type="entry name" value="Pyruvate kinase"/>
    <property type="match status" value="1"/>
</dbReference>
<dbReference type="Gene3D" id="3.40.50.2300">
    <property type="match status" value="1"/>
</dbReference>
<name>A0A8J6TFN8_9BACT</name>
<dbReference type="Proteomes" id="UP000614424">
    <property type="component" value="Unassembled WGS sequence"/>
</dbReference>
<dbReference type="GO" id="GO:0030955">
    <property type="term" value="F:potassium ion binding"/>
    <property type="evidence" value="ECO:0007669"/>
    <property type="project" value="UniProtKB-UniRule"/>
</dbReference>
<dbReference type="Pfam" id="PF00072">
    <property type="entry name" value="Response_reg"/>
    <property type="match status" value="1"/>
</dbReference>
<keyword evidence="11 15" id="KW-0324">Glycolysis</keyword>
<dbReference type="Pfam" id="PF02887">
    <property type="entry name" value="PK_C"/>
    <property type="match status" value="1"/>
</dbReference>
<dbReference type="NCBIfam" id="NF004491">
    <property type="entry name" value="PRK05826.1"/>
    <property type="match status" value="1"/>
</dbReference>
<evidence type="ECO:0000256" key="2">
    <source>
        <dbReference type="ARBA" id="ARBA00004997"/>
    </source>
</evidence>
<dbReference type="InterPro" id="IPR001697">
    <property type="entry name" value="Pyr_Knase"/>
</dbReference>
<keyword evidence="8 15" id="KW-0418">Kinase</keyword>
<keyword evidence="7" id="KW-0547">Nucleotide-binding</keyword>
<dbReference type="AlphaFoldDB" id="A0A8J6TFN8"/>
<dbReference type="InterPro" id="IPR036918">
    <property type="entry name" value="Pyrv_Knase_C_sf"/>
</dbReference>
<dbReference type="InterPro" id="IPR001789">
    <property type="entry name" value="Sig_transdc_resp-reg_receiver"/>
</dbReference>
<evidence type="ECO:0000256" key="13">
    <source>
        <dbReference type="NCBIfam" id="TIGR01064"/>
    </source>
</evidence>
<dbReference type="Gene3D" id="3.40.1380.20">
    <property type="entry name" value="Pyruvate kinase, C-terminal domain"/>
    <property type="match status" value="1"/>
</dbReference>
<dbReference type="InterPro" id="IPR015793">
    <property type="entry name" value="Pyrv_Knase_brl"/>
</dbReference>
<dbReference type="Gene3D" id="2.40.33.10">
    <property type="entry name" value="PK beta-barrel domain-like"/>
    <property type="match status" value="1"/>
</dbReference>
<evidence type="ECO:0000313" key="17">
    <source>
        <dbReference type="EMBL" id="MBC8317722.1"/>
    </source>
</evidence>
<evidence type="ECO:0000256" key="14">
    <source>
        <dbReference type="PROSITE-ProRule" id="PRU00169"/>
    </source>
</evidence>
<dbReference type="SUPFAM" id="SSF52172">
    <property type="entry name" value="CheY-like"/>
    <property type="match status" value="1"/>
</dbReference>
<dbReference type="NCBIfam" id="TIGR01064">
    <property type="entry name" value="pyruv_kin"/>
    <property type="match status" value="1"/>
</dbReference>
<feature type="domain" description="Response regulatory" evidence="16">
    <location>
        <begin position="2"/>
        <end position="118"/>
    </location>
</feature>
<dbReference type="InterPro" id="IPR040442">
    <property type="entry name" value="Pyrv_kinase-like_dom_sf"/>
</dbReference>
<evidence type="ECO:0000256" key="8">
    <source>
        <dbReference type="ARBA" id="ARBA00022777"/>
    </source>
</evidence>
<evidence type="ECO:0000313" key="18">
    <source>
        <dbReference type="Proteomes" id="UP000614424"/>
    </source>
</evidence>
<dbReference type="GO" id="GO:0005524">
    <property type="term" value="F:ATP binding"/>
    <property type="evidence" value="ECO:0007669"/>
    <property type="project" value="UniProtKB-KW"/>
</dbReference>
<evidence type="ECO:0000256" key="11">
    <source>
        <dbReference type="ARBA" id="ARBA00023152"/>
    </source>
</evidence>
<keyword evidence="9" id="KW-0067">ATP-binding</keyword>
<dbReference type="UniPathway" id="UPA00109">
    <property type="reaction ID" value="UER00188"/>
</dbReference>
<feature type="modified residue" description="4-aspartylphosphate" evidence="14">
    <location>
        <position position="51"/>
    </location>
</feature>
<organism evidence="17 18">
    <name type="scientific">Candidatus Desulfobia pelagia</name>
    <dbReference type="NCBI Taxonomy" id="2841692"/>
    <lineage>
        <taxon>Bacteria</taxon>
        <taxon>Pseudomonadati</taxon>
        <taxon>Thermodesulfobacteriota</taxon>
        <taxon>Desulfobulbia</taxon>
        <taxon>Desulfobulbales</taxon>
        <taxon>Desulfobulbaceae</taxon>
        <taxon>Candidatus Desulfobia</taxon>
    </lineage>
</organism>
<dbReference type="InterPro" id="IPR015813">
    <property type="entry name" value="Pyrv/PenolPyrv_kinase-like_dom"/>
</dbReference>
<gene>
    <name evidence="17" type="primary">pyk</name>
    <name evidence="17" type="ORF">H8E41_07425</name>
</gene>